<keyword evidence="1" id="KW-0812">Transmembrane</keyword>
<dbReference type="Proteomes" id="UP000886851">
    <property type="component" value="Unassembled WGS sequence"/>
</dbReference>
<evidence type="ECO:0008006" key="4">
    <source>
        <dbReference type="Google" id="ProtNLM"/>
    </source>
</evidence>
<feature type="transmembrane region" description="Helical" evidence="1">
    <location>
        <begin position="225"/>
        <end position="256"/>
    </location>
</feature>
<evidence type="ECO:0000256" key="1">
    <source>
        <dbReference type="SAM" id="Phobius"/>
    </source>
</evidence>
<feature type="transmembrane region" description="Helical" evidence="1">
    <location>
        <begin position="159"/>
        <end position="178"/>
    </location>
</feature>
<dbReference type="EMBL" id="DXCV01000056">
    <property type="protein sequence ID" value="HIY88683.1"/>
    <property type="molecule type" value="Genomic_DNA"/>
</dbReference>
<keyword evidence="1" id="KW-0472">Membrane</keyword>
<feature type="transmembrane region" description="Helical" evidence="1">
    <location>
        <begin position="126"/>
        <end position="147"/>
    </location>
</feature>
<name>A0A9D1ZJ23_9BACE</name>
<reference evidence="2" key="2">
    <citation type="submission" date="2021-04" db="EMBL/GenBank/DDBJ databases">
        <authorList>
            <person name="Gilroy R."/>
        </authorList>
    </citation>
    <scope>NUCLEOTIDE SEQUENCE</scope>
    <source>
        <strain evidence="2">Gambia2-208</strain>
    </source>
</reference>
<evidence type="ECO:0000313" key="3">
    <source>
        <dbReference type="Proteomes" id="UP000886851"/>
    </source>
</evidence>
<dbReference type="AlphaFoldDB" id="A0A9D1ZJ23"/>
<accession>A0A9D1ZJ23</accession>
<comment type="caution">
    <text evidence="2">The sequence shown here is derived from an EMBL/GenBank/DDBJ whole genome shotgun (WGS) entry which is preliminary data.</text>
</comment>
<reference evidence="2" key="1">
    <citation type="journal article" date="2021" name="PeerJ">
        <title>Extensive microbial diversity within the chicken gut microbiome revealed by metagenomics and culture.</title>
        <authorList>
            <person name="Gilroy R."/>
            <person name="Ravi A."/>
            <person name="Getino M."/>
            <person name="Pursley I."/>
            <person name="Horton D.L."/>
            <person name="Alikhan N.F."/>
            <person name="Baker D."/>
            <person name="Gharbi K."/>
            <person name="Hall N."/>
            <person name="Watson M."/>
            <person name="Adriaenssens E.M."/>
            <person name="Foster-Nyarko E."/>
            <person name="Jarju S."/>
            <person name="Secka A."/>
            <person name="Antonio M."/>
            <person name="Oren A."/>
            <person name="Chaudhuri R.R."/>
            <person name="La Ragione R."/>
            <person name="Hildebrand F."/>
            <person name="Pallen M.J."/>
        </authorList>
    </citation>
    <scope>NUCLEOTIDE SEQUENCE</scope>
    <source>
        <strain evidence="2">Gambia2-208</strain>
    </source>
</reference>
<proteinExistence type="predicted"/>
<feature type="transmembrane region" description="Helical" evidence="1">
    <location>
        <begin position="53"/>
        <end position="70"/>
    </location>
</feature>
<feature type="transmembrane region" description="Helical" evidence="1">
    <location>
        <begin position="184"/>
        <end position="204"/>
    </location>
</feature>
<feature type="transmembrane region" description="Helical" evidence="1">
    <location>
        <begin position="76"/>
        <end position="93"/>
    </location>
</feature>
<gene>
    <name evidence="2" type="ORF">H9824_08275</name>
</gene>
<feature type="transmembrane region" description="Helical" evidence="1">
    <location>
        <begin position="23"/>
        <end position="41"/>
    </location>
</feature>
<sequence length="268" mass="27887">MLMMACTLLPDFWSLLGVPDFDVAAFCCQAVGVVGAGLALYDFHKGKVQMPTPFLGIAGAGVLCGLLSLIPGMPTWLDYIGLVAALVALFMSSNSLGIRWASPASQGAYLVLMAILLHLYDSIGDSTTTGIAALVGLVLFFIGLGKLQSGLDAKGAAGVSRLKIAVILSIVAVIFGWIPLLGGIVAGILLLIAFIVEFLGYTAMMQSSALGTQGQAGAGKLRISMIILLVGSIIGFFPLTGMVVGLISLVALWFVFKGWSMILQGLED</sequence>
<keyword evidence="1" id="KW-1133">Transmembrane helix</keyword>
<protein>
    <recommendedName>
        <fullName evidence="4">Transmembrane protein</fullName>
    </recommendedName>
</protein>
<organism evidence="2 3">
    <name type="scientific">Candidatus Bacteroides pullicola</name>
    <dbReference type="NCBI Taxonomy" id="2838475"/>
    <lineage>
        <taxon>Bacteria</taxon>
        <taxon>Pseudomonadati</taxon>
        <taxon>Bacteroidota</taxon>
        <taxon>Bacteroidia</taxon>
        <taxon>Bacteroidales</taxon>
        <taxon>Bacteroidaceae</taxon>
        <taxon>Bacteroides</taxon>
    </lineage>
</organism>
<evidence type="ECO:0000313" key="2">
    <source>
        <dbReference type="EMBL" id="HIY88683.1"/>
    </source>
</evidence>